<dbReference type="RefSeq" id="WP_379842798.1">
    <property type="nucleotide sequence ID" value="NZ_JBHSMA010000002.1"/>
</dbReference>
<accession>A0ABW0I8I5</accession>
<proteinExistence type="predicted"/>
<evidence type="ECO:0000313" key="5">
    <source>
        <dbReference type="EMBL" id="MFC5409159.1"/>
    </source>
</evidence>
<comment type="caution">
    <text evidence="5">The sequence shown here is derived from an EMBL/GenBank/DDBJ whole genome shotgun (WGS) entry which is preliminary data.</text>
</comment>
<feature type="domain" description="Glycosyl transferase family 1" evidence="4">
    <location>
        <begin position="181"/>
        <end position="348"/>
    </location>
</feature>
<dbReference type="Proteomes" id="UP001596106">
    <property type="component" value="Unassembled WGS sequence"/>
</dbReference>
<evidence type="ECO:0000313" key="6">
    <source>
        <dbReference type="Proteomes" id="UP001596106"/>
    </source>
</evidence>
<evidence type="ECO:0000259" key="4">
    <source>
        <dbReference type="Pfam" id="PF00534"/>
    </source>
</evidence>
<dbReference type="Pfam" id="PF00534">
    <property type="entry name" value="Glycos_transf_1"/>
    <property type="match status" value="1"/>
</dbReference>
<dbReference type="EMBL" id="JBHSMA010000002">
    <property type="protein sequence ID" value="MFC5409159.1"/>
    <property type="molecule type" value="Genomic_DNA"/>
</dbReference>
<evidence type="ECO:0000256" key="1">
    <source>
        <dbReference type="ARBA" id="ARBA00022676"/>
    </source>
</evidence>
<sequence length="376" mass="43732">MKRLRVLHITTAHPPYDPRIVYKYCPALTERYEVYCAIPGADATVVPQVHFIRLPYFRQVFYRLVITGTFIFCKTIWLRPAIVHVYSPEFLPFAFLYQWLGSAVVYEVQENLYKKLHLKKQNGGWLLGGLFRFFDQLAQRHFSLVFTEHGYLSTYTNLAKPYTVIYNYPSLPFVAPYCRPYRKPSDPVEFFYIGWLSFERAIDTLLEGLAILKIGYPDFKMHLFGRRLFTEGDLRRVPAYRHVKENLIFYGYTSHTEAFPVAAKAVAGLALLKPIGDYPESYTTKMFEYMALGLPVITADFDLYRDVIDTYHCGYCIDPTDPLALAEHLRYLINHPQEAEQMGRKGQQATETAYNWATEQKKLIHLYDTLSPPSSL</sequence>
<protein>
    <submittedName>
        <fullName evidence="5">Glycosyltransferase</fullName>
        <ecNumber evidence="5">2.4.-.-</ecNumber>
    </submittedName>
</protein>
<keyword evidence="2 5" id="KW-0808">Transferase</keyword>
<dbReference type="PANTHER" id="PTHR12526:SF629">
    <property type="entry name" value="TEICHURONIC ACID BIOSYNTHESIS GLYCOSYLTRANSFERASE TUAH-RELATED"/>
    <property type="match status" value="1"/>
</dbReference>
<reference evidence="6" key="1">
    <citation type="journal article" date="2019" name="Int. J. Syst. Evol. Microbiol.">
        <title>The Global Catalogue of Microorganisms (GCM) 10K type strain sequencing project: providing services to taxonomists for standard genome sequencing and annotation.</title>
        <authorList>
            <consortium name="The Broad Institute Genomics Platform"/>
            <consortium name="The Broad Institute Genome Sequencing Center for Infectious Disease"/>
            <person name="Wu L."/>
            <person name="Ma J."/>
        </authorList>
    </citation>
    <scope>NUCLEOTIDE SEQUENCE [LARGE SCALE GENOMIC DNA]</scope>
    <source>
        <strain evidence="6">CCUG 55250</strain>
    </source>
</reference>
<keyword evidence="3" id="KW-1133">Transmembrane helix</keyword>
<keyword evidence="3" id="KW-0472">Membrane</keyword>
<organism evidence="5 6">
    <name type="scientific">Larkinella bovis</name>
    <dbReference type="NCBI Taxonomy" id="683041"/>
    <lineage>
        <taxon>Bacteria</taxon>
        <taxon>Pseudomonadati</taxon>
        <taxon>Bacteroidota</taxon>
        <taxon>Cytophagia</taxon>
        <taxon>Cytophagales</taxon>
        <taxon>Spirosomataceae</taxon>
        <taxon>Larkinella</taxon>
    </lineage>
</organism>
<dbReference type="SUPFAM" id="SSF53756">
    <property type="entry name" value="UDP-Glycosyltransferase/glycogen phosphorylase"/>
    <property type="match status" value="1"/>
</dbReference>
<evidence type="ECO:0000256" key="3">
    <source>
        <dbReference type="SAM" id="Phobius"/>
    </source>
</evidence>
<name>A0ABW0I8I5_9BACT</name>
<dbReference type="PANTHER" id="PTHR12526">
    <property type="entry name" value="GLYCOSYLTRANSFERASE"/>
    <property type="match status" value="1"/>
</dbReference>
<dbReference type="EC" id="2.4.-.-" evidence="5"/>
<keyword evidence="6" id="KW-1185">Reference proteome</keyword>
<dbReference type="InterPro" id="IPR001296">
    <property type="entry name" value="Glyco_trans_1"/>
</dbReference>
<keyword evidence="1 5" id="KW-0328">Glycosyltransferase</keyword>
<dbReference type="GO" id="GO:0016757">
    <property type="term" value="F:glycosyltransferase activity"/>
    <property type="evidence" value="ECO:0007669"/>
    <property type="project" value="UniProtKB-KW"/>
</dbReference>
<feature type="transmembrane region" description="Helical" evidence="3">
    <location>
        <begin position="60"/>
        <end position="78"/>
    </location>
</feature>
<evidence type="ECO:0000256" key="2">
    <source>
        <dbReference type="ARBA" id="ARBA00022679"/>
    </source>
</evidence>
<gene>
    <name evidence="5" type="ORF">ACFPMF_07575</name>
</gene>
<dbReference type="Gene3D" id="3.40.50.2000">
    <property type="entry name" value="Glycogen Phosphorylase B"/>
    <property type="match status" value="2"/>
</dbReference>
<keyword evidence="3" id="KW-0812">Transmembrane</keyword>